<keyword evidence="1" id="KW-1133">Transmembrane helix</keyword>
<feature type="transmembrane region" description="Helical" evidence="1">
    <location>
        <begin position="109"/>
        <end position="128"/>
    </location>
</feature>
<evidence type="ECO:0000313" key="3">
    <source>
        <dbReference type="Proteomes" id="UP000694726"/>
    </source>
</evidence>
<reference evidence="2" key="1">
    <citation type="submission" date="2025-08" db="UniProtKB">
        <authorList>
            <consortium name="Ensembl"/>
        </authorList>
    </citation>
    <scope>IDENTIFICATION</scope>
</reference>
<keyword evidence="1" id="KW-0472">Membrane</keyword>
<sequence length="167" mass="19274">MPKSENAGSYCSSTFSFLSYLYTVCHSGCTNLHSHQQCRMVPFSPHPLQHLLFVDLLIMAILTGVRWCLIVVFNCISLIISDIEHFFMCLLTICISSLEKYLFRPFAHFSIELFVFLLLRCISCLYILEIKPLSIALFKIISSHSIGCLFVFCFLWFPFLCNPCQFD</sequence>
<organism evidence="2 3">
    <name type="scientific">Sus scrofa</name>
    <name type="common">Pig</name>
    <dbReference type="NCBI Taxonomy" id="9823"/>
    <lineage>
        <taxon>Eukaryota</taxon>
        <taxon>Metazoa</taxon>
        <taxon>Chordata</taxon>
        <taxon>Craniata</taxon>
        <taxon>Vertebrata</taxon>
        <taxon>Euteleostomi</taxon>
        <taxon>Mammalia</taxon>
        <taxon>Eutheria</taxon>
        <taxon>Laurasiatheria</taxon>
        <taxon>Artiodactyla</taxon>
        <taxon>Suina</taxon>
        <taxon>Suidae</taxon>
        <taxon>Sus</taxon>
    </lineage>
</organism>
<dbReference type="AlphaFoldDB" id="A0A8D0P9I1"/>
<evidence type="ECO:0000313" key="2">
    <source>
        <dbReference type="Ensembl" id="ENSSSCP00015028445.1"/>
    </source>
</evidence>
<feature type="transmembrane region" description="Helical" evidence="1">
    <location>
        <begin position="50"/>
        <end position="73"/>
    </location>
</feature>
<protein>
    <submittedName>
        <fullName evidence="2">Uncharacterized protein</fullName>
    </submittedName>
</protein>
<evidence type="ECO:0000256" key="1">
    <source>
        <dbReference type="SAM" id="Phobius"/>
    </source>
</evidence>
<proteinExistence type="predicted"/>
<feature type="transmembrane region" description="Helical" evidence="1">
    <location>
        <begin position="140"/>
        <end position="159"/>
    </location>
</feature>
<name>A0A8D0P9I1_PIG</name>
<dbReference type="Proteomes" id="UP000694726">
    <property type="component" value="Unplaced"/>
</dbReference>
<dbReference type="Ensembl" id="ENSSSCT00015071002.1">
    <property type="protein sequence ID" value="ENSSSCP00015028445.1"/>
    <property type="gene ID" value="ENSSSCG00015053366.1"/>
</dbReference>
<accession>A0A8D0P9I1</accession>
<keyword evidence="1" id="KW-0812">Transmembrane</keyword>